<organism evidence="1 2">
    <name type="scientific">Providencia rettgeri</name>
    <dbReference type="NCBI Taxonomy" id="587"/>
    <lineage>
        <taxon>Bacteria</taxon>
        <taxon>Pseudomonadati</taxon>
        <taxon>Pseudomonadota</taxon>
        <taxon>Gammaproteobacteria</taxon>
        <taxon>Enterobacterales</taxon>
        <taxon>Morganellaceae</taxon>
        <taxon>Providencia</taxon>
    </lineage>
</organism>
<protein>
    <recommendedName>
        <fullName evidence="3">Phage protein GP46</fullName>
    </recommendedName>
</protein>
<evidence type="ECO:0008006" key="3">
    <source>
        <dbReference type="Google" id="ProtNLM"/>
    </source>
</evidence>
<dbReference type="Pfam" id="PF07409">
    <property type="entry name" value="GP46"/>
    <property type="match status" value="1"/>
</dbReference>
<name>A0A264VYB9_PRORE</name>
<dbReference type="RefSeq" id="WP_094960398.1">
    <property type="nucleotide sequence ID" value="NZ_NOWC01000001.1"/>
</dbReference>
<evidence type="ECO:0000313" key="2">
    <source>
        <dbReference type="Proteomes" id="UP000216001"/>
    </source>
</evidence>
<dbReference type="AlphaFoldDB" id="A0A264VYB9"/>
<gene>
    <name evidence="1" type="ORF">CHI95_00160</name>
</gene>
<reference evidence="1 2" key="1">
    <citation type="submission" date="2017-07" db="EMBL/GenBank/DDBJ databases">
        <title>blaIMP-27 on transferable plasmids in Proteus mirabilis and Providencia rettgeri.</title>
        <authorList>
            <person name="Potter R."/>
        </authorList>
    </citation>
    <scope>NUCLEOTIDE SEQUENCE [LARGE SCALE GENOMIC DNA]</scope>
    <source>
        <strain evidence="1 2">PR1</strain>
    </source>
</reference>
<evidence type="ECO:0000313" key="1">
    <source>
        <dbReference type="EMBL" id="OZS76285.1"/>
    </source>
</evidence>
<accession>A0A264VYB9</accession>
<dbReference type="InterPro" id="IPR010877">
    <property type="entry name" value="Phage_Mu_Gp46"/>
</dbReference>
<proteinExistence type="predicted"/>
<dbReference type="EMBL" id="NOWC01000001">
    <property type="protein sequence ID" value="OZS76285.1"/>
    <property type="molecule type" value="Genomic_DNA"/>
</dbReference>
<dbReference type="Proteomes" id="UP000216001">
    <property type="component" value="Unassembled WGS sequence"/>
</dbReference>
<sequence length="143" mass="16497">MSDISSWWQVNANQADWRQGSGDLLAGDDLQTGILISLFTDGVAKSDDELDENYRRGWWGDAGNDYNVGSRLWLLDREKLTVAVAKKAEDYAREALKWLIDDGVVSYLEVATQIVYPHRLNMIIRYHRPGDKGDLRFYWVWEA</sequence>
<comment type="caution">
    <text evidence="1">The sequence shown here is derived from an EMBL/GenBank/DDBJ whole genome shotgun (WGS) entry which is preliminary data.</text>
</comment>